<dbReference type="InterPro" id="IPR050834">
    <property type="entry name" value="Glycosyltransf_2"/>
</dbReference>
<comment type="similarity">
    <text evidence="1">Belongs to the glycosyltransferase 2 family.</text>
</comment>
<reference evidence="6 7" key="1">
    <citation type="submission" date="2018-08" db="EMBL/GenBank/DDBJ databases">
        <title>Actinomadura jelena sp. nov., a novel Actinomycete isolated from soil in Chad.</title>
        <authorList>
            <person name="Shi L."/>
        </authorList>
    </citation>
    <scope>NUCLEOTIDE SEQUENCE [LARGE SCALE GENOMIC DNA]</scope>
    <source>
        <strain evidence="6 7">NEAU-G17</strain>
    </source>
</reference>
<dbReference type="Proteomes" id="UP000261811">
    <property type="component" value="Unassembled WGS sequence"/>
</dbReference>
<feature type="compositionally biased region" description="Pro residues" evidence="4">
    <location>
        <begin position="294"/>
        <end position="307"/>
    </location>
</feature>
<evidence type="ECO:0000256" key="2">
    <source>
        <dbReference type="ARBA" id="ARBA00022676"/>
    </source>
</evidence>
<evidence type="ECO:0000259" key="5">
    <source>
        <dbReference type="Pfam" id="PF00535"/>
    </source>
</evidence>
<dbReference type="PANTHER" id="PTHR43685">
    <property type="entry name" value="GLYCOSYLTRANSFERASE"/>
    <property type="match status" value="1"/>
</dbReference>
<comment type="caution">
    <text evidence="6">The sequence shown here is derived from an EMBL/GenBank/DDBJ whole genome shotgun (WGS) entry which is preliminary data.</text>
</comment>
<feature type="domain" description="Glycosyltransferase 2-like" evidence="5">
    <location>
        <begin position="7"/>
        <end position="171"/>
    </location>
</feature>
<dbReference type="OrthoDB" id="7665907at2"/>
<evidence type="ECO:0000256" key="1">
    <source>
        <dbReference type="ARBA" id="ARBA00006739"/>
    </source>
</evidence>
<accession>A0A372JDV5</accession>
<evidence type="ECO:0000256" key="3">
    <source>
        <dbReference type="ARBA" id="ARBA00022679"/>
    </source>
</evidence>
<dbReference type="RefSeq" id="WP_117360292.1">
    <property type="nucleotide sequence ID" value="NZ_QURH01000855.1"/>
</dbReference>
<keyword evidence="3 6" id="KW-0808">Transferase</keyword>
<evidence type="ECO:0000256" key="4">
    <source>
        <dbReference type="SAM" id="MobiDB-lite"/>
    </source>
</evidence>
<dbReference type="InterPro" id="IPR001173">
    <property type="entry name" value="Glyco_trans_2-like"/>
</dbReference>
<evidence type="ECO:0000313" key="6">
    <source>
        <dbReference type="EMBL" id="RFU38193.1"/>
    </source>
</evidence>
<name>A0A372JDV5_9ACTN</name>
<protein>
    <submittedName>
        <fullName evidence="6">Glycosyltransferase</fullName>
    </submittedName>
</protein>
<dbReference type="InterPro" id="IPR029044">
    <property type="entry name" value="Nucleotide-diphossugar_trans"/>
</dbReference>
<keyword evidence="2" id="KW-0328">Glycosyltransferase</keyword>
<dbReference type="PANTHER" id="PTHR43685:SF5">
    <property type="entry name" value="GLYCOSYLTRANSFERASE EPSE-RELATED"/>
    <property type="match status" value="1"/>
</dbReference>
<dbReference type="AlphaFoldDB" id="A0A372JDV5"/>
<feature type="compositionally biased region" description="Low complexity" evidence="4">
    <location>
        <begin position="284"/>
        <end position="293"/>
    </location>
</feature>
<organism evidence="6 7">
    <name type="scientific">Actinomadura logoneensis</name>
    <dbReference type="NCBI Taxonomy" id="2293572"/>
    <lineage>
        <taxon>Bacteria</taxon>
        <taxon>Bacillati</taxon>
        <taxon>Actinomycetota</taxon>
        <taxon>Actinomycetes</taxon>
        <taxon>Streptosporangiales</taxon>
        <taxon>Thermomonosporaceae</taxon>
        <taxon>Actinomadura</taxon>
    </lineage>
</organism>
<dbReference type="Pfam" id="PF00535">
    <property type="entry name" value="Glycos_transf_2"/>
    <property type="match status" value="1"/>
</dbReference>
<dbReference type="EMBL" id="QURH01000855">
    <property type="protein sequence ID" value="RFU38193.1"/>
    <property type="molecule type" value="Genomic_DNA"/>
</dbReference>
<keyword evidence="7" id="KW-1185">Reference proteome</keyword>
<dbReference type="GO" id="GO:0016757">
    <property type="term" value="F:glycosyltransferase activity"/>
    <property type="evidence" value="ECO:0007669"/>
    <property type="project" value="UniProtKB-KW"/>
</dbReference>
<dbReference type="SUPFAM" id="SSF53448">
    <property type="entry name" value="Nucleotide-diphospho-sugar transferases"/>
    <property type="match status" value="1"/>
</dbReference>
<sequence length="307" mass="34121">MPNEPFSLLMTVYGGDRPDYLRDAFHSAVHDQVLRPDQVVLVQDGPVSPELARCLEELVRSSPVEVTFVGIEVNRGLGPALDLGLSACRHDIVARMDADDVAMPHRFAVQVPIVRDGADLVGAGLLEFGRSLDDIVGLRTPPSSPSDITRYARLHDPFNHPTVVYRRRAVYAAGGYGDLPLMEDYWLFVRMIANGARVVNVAEPLVHYRVGDGAYERRGGRELLRSELRLQREMLRAGHLTRPLYLRNLVVRGGYRLVPTAIRRPVYRLVVAPYGARRNRARAKAAQETQPALTPAPQPAPPPDPVH</sequence>
<evidence type="ECO:0000313" key="7">
    <source>
        <dbReference type="Proteomes" id="UP000261811"/>
    </source>
</evidence>
<gene>
    <name evidence="6" type="ORF">DZF91_28960</name>
</gene>
<dbReference type="Gene3D" id="3.90.550.10">
    <property type="entry name" value="Spore Coat Polysaccharide Biosynthesis Protein SpsA, Chain A"/>
    <property type="match status" value="1"/>
</dbReference>
<proteinExistence type="inferred from homology"/>
<feature type="region of interest" description="Disordered" evidence="4">
    <location>
        <begin position="280"/>
        <end position="307"/>
    </location>
</feature>